<evidence type="ECO:0000313" key="2">
    <source>
        <dbReference type="Proteomes" id="UP000601099"/>
    </source>
</evidence>
<gene>
    <name evidence="1" type="ORF">I5L79_02145</name>
</gene>
<dbReference type="EMBL" id="JADWYK010000001">
    <property type="protein sequence ID" value="MBG8552325.1"/>
    <property type="molecule type" value="Genomic_DNA"/>
</dbReference>
<organism evidence="1 2">
    <name type="scientific">Hymenobacter guriensis</name>
    <dbReference type="NCBI Taxonomy" id="2793065"/>
    <lineage>
        <taxon>Bacteria</taxon>
        <taxon>Pseudomonadati</taxon>
        <taxon>Bacteroidota</taxon>
        <taxon>Cytophagia</taxon>
        <taxon>Cytophagales</taxon>
        <taxon>Hymenobacteraceae</taxon>
        <taxon>Hymenobacter</taxon>
    </lineage>
</organism>
<proteinExistence type="predicted"/>
<dbReference type="RefSeq" id="WP_196953364.1">
    <property type="nucleotide sequence ID" value="NZ_JADWYK010000001.1"/>
</dbReference>
<comment type="caution">
    <text evidence="1">The sequence shown here is derived from an EMBL/GenBank/DDBJ whole genome shotgun (WGS) entry which is preliminary data.</text>
</comment>
<dbReference type="Proteomes" id="UP000601099">
    <property type="component" value="Unassembled WGS sequence"/>
</dbReference>
<sequence length="107" mass="12141">MMNDGWNAFVQETLQFNDRSNTRLLNAVRLSKGEEFVADVRALMKTARSEHGLLRVVKEPVGMKQSSTKHGSITEMWLNQRSTSSGIRGAIYIQVKPARWLKITYSA</sequence>
<keyword evidence="2" id="KW-1185">Reference proteome</keyword>
<name>A0ABS0KWT2_9BACT</name>
<evidence type="ECO:0000313" key="1">
    <source>
        <dbReference type="EMBL" id="MBG8552325.1"/>
    </source>
</evidence>
<reference evidence="1 2" key="1">
    <citation type="submission" date="2020-11" db="EMBL/GenBank/DDBJ databases">
        <title>Hymenobacter sp.</title>
        <authorList>
            <person name="Kim M.K."/>
        </authorList>
    </citation>
    <scope>NUCLEOTIDE SEQUENCE [LARGE SCALE GENOMIC DNA]</scope>
    <source>
        <strain evidence="1 2">BT594</strain>
    </source>
</reference>
<protein>
    <submittedName>
        <fullName evidence="1">Uncharacterized protein</fullName>
    </submittedName>
</protein>
<accession>A0ABS0KWT2</accession>